<keyword evidence="1" id="KW-0863">Zinc-finger</keyword>
<evidence type="ECO:0000259" key="3">
    <source>
        <dbReference type="PROSITE" id="PS50966"/>
    </source>
</evidence>
<dbReference type="GO" id="GO:0008270">
    <property type="term" value="F:zinc ion binding"/>
    <property type="evidence" value="ECO:0007669"/>
    <property type="project" value="UniProtKB-KW"/>
</dbReference>
<evidence type="ECO:0000256" key="2">
    <source>
        <dbReference type="SAM" id="MobiDB-lite"/>
    </source>
</evidence>
<feature type="compositionally biased region" description="Basic residues" evidence="2">
    <location>
        <begin position="466"/>
        <end position="481"/>
    </location>
</feature>
<dbReference type="EMBL" id="CAGKOT010000072">
    <property type="protein sequence ID" value="CAB5391400.1"/>
    <property type="molecule type" value="Genomic_DNA"/>
</dbReference>
<feature type="domain" description="SWIM-type" evidence="3">
    <location>
        <begin position="293"/>
        <end position="327"/>
    </location>
</feature>
<dbReference type="InterPro" id="IPR007527">
    <property type="entry name" value="Znf_SWIM"/>
</dbReference>
<proteinExistence type="predicted"/>
<dbReference type="AlphaFoldDB" id="A0A915ZU91"/>
<organism evidence="4 5">
    <name type="scientific">Rhizophagus irregularis</name>
    <dbReference type="NCBI Taxonomy" id="588596"/>
    <lineage>
        <taxon>Eukaryota</taxon>
        <taxon>Fungi</taxon>
        <taxon>Fungi incertae sedis</taxon>
        <taxon>Mucoromycota</taxon>
        <taxon>Glomeromycotina</taxon>
        <taxon>Glomeromycetes</taxon>
        <taxon>Glomerales</taxon>
        <taxon>Glomeraceae</taxon>
        <taxon>Rhizophagus</taxon>
    </lineage>
</organism>
<dbReference type="OrthoDB" id="2441750at2759"/>
<dbReference type="Proteomes" id="UP000684084">
    <property type="component" value="Unassembled WGS sequence"/>
</dbReference>
<dbReference type="VEuPathDB" id="FungiDB:RhiirFUN_020039"/>
<sequence length="513" mass="59907">MQNIIFAQGLTIDESKQSHAWLFRQIVEATGIHLTVIMTDSDPAIDAAVKEVFTKTYPVHCVFHITQNLHKNLRKPLGDNYEKFLQDFYRCRNSLVRTIFHNCFTKLIEDYPQSKIYLEGLYTSKEYWTHSYTSFRFTGGMIATSRVESVNACIKRMLFNSDVSLCELMSEIHKLLDEQDKKNIYQYWKLTIPSVKNQEHANFLFTEVDKYCQRFLTPAILKLQRNEINQSFYYAANPINEQDIVVINEVSYDDECAESPRATIEQLIEVSGRDNVKEIWAVRVGNSLIAKHYVILLKNDAHMCSCLMVIQKGVVCRHYFQVMLNTCEARFYIRLIPSRWYQKDKDVSHEAFIVADKFQNGMSTNAIQENNVGYLCTIDKEKEDLLEHRMNLLDEKIMYGTLHGTYKKALRKALQTKTDSLRLIEILEDFANEDSEFESEDERLGEEEFDESDKENINPFQLGNPKIRRGKGRPAGTRRYKASNEKDQSEKTKQQRHCKKCGNLEHYQKNCNA</sequence>
<dbReference type="Pfam" id="PF10551">
    <property type="entry name" value="MULE"/>
    <property type="match status" value="1"/>
</dbReference>
<dbReference type="PANTHER" id="PTHR47718:SF7">
    <property type="entry name" value="PROTEIN FAR1-RELATED SEQUENCE"/>
    <property type="match status" value="1"/>
</dbReference>
<evidence type="ECO:0000313" key="4">
    <source>
        <dbReference type="EMBL" id="CAB5391400.1"/>
    </source>
</evidence>
<dbReference type="PANTHER" id="PTHR47718">
    <property type="entry name" value="OS01G0519700 PROTEIN"/>
    <property type="match status" value="1"/>
</dbReference>
<evidence type="ECO:0000313" key="5">
    <source>
        <dbReference type="Proteomes" id="UP000684084"/>
    </source>
</evidence>
<gene>
    <name evidence="4" type="ORF">CHRIB12_LOCUS21950</name>
</gene>
<protein>
    <recommendedName>
        <fullName evidence="3">SWIM-type domain-containing protein</fullName>
    </recommendedName>
</protein>
<keyword evidence="1" id="KW-0862">Zinc</keyword>
<evidence type="ECO:0000256" key="1">
    <source>
        <dbReference type="PROSITE-ProRule" id="PRU00325"/>
    </source>
</evidence>
<feature type="compositionally biased region" description="Basic and acidic residues" evidence="2">
    <location>
        <begin position="482"/>
        <end position="493"/>
    </location>
</feature>
<feature type="region of interest" description="Disordered" evidence="2">
    <location>
        <begin position="434"/>
        <end position="497"/>
    </location>
</feature>
<reference evidence="4" key="1">
    <citation type="submission" date="2020-05" db="EMBL/GenBank/DDBJ databases">
        <authorList>
            <person name="Rincon C."/>
            <person name="Sanders R I."/>
            <person name="Robbins C."/>
            <person name="Chaturvedi A."/>
        </authorList>
    </citation>
    <scope>NUCLEOTIDE SEQUENCE</scope>
    <source>
        <strain evidence="4">CHB12</strain>
    </source>
</reference>
<name>A0A915ZU91_9GLOM</name>
<dbReference type="InterPro" id="IPR018289">
    <property type="entry name" value="MULE_transposase_dom"/>
</dbReference>
<feature type="compositionally biased region" description="Acidic residues" evidence="2">
    <location>
        <begin position="434"/>
        <end position="453"/>
    </location>
</feature>
<comment type="caution">
    <text evidence="4">The sequence shown here is derived from an EMBL/GenBank/DDBJ whole genome shotgun (WGS) entry which is preliminary data.</text>
</comment>
<dbReference type="PROSITE" id="PS50966">
    <property type="entry name" value="ZF_SWIM"/>
    <property type="match status" value="1"/>
</dbReference>
<keyword evidence="1" id="KW-0479">Metal-binding</keyword>
<accession>A0A915ZU91</accession>